<dbReference type="GO" id="GO:0016020">
    <property type="term" value="C:membrane"/>
    <property type="evidence" value="ECO:0007669"/>
    <property type="project" value="InterPro"/>
</dbReference>
<evidence type="ECO:0000256" key="7">
    <source>
        <dbReference type="SAM" id="Phobius"/>
    </source>
</evidence>
<gene>
    <name evidence="9" type="ORF">Acr_23g0011560</name>
</gene>
<dbReference type="Pfam" id="PF06472">
    <property type="entry name" value="ABC_membrane_2"/>
    <property type="match status" value="1"/>
</dbReference>
<evidence type="ECO:0000256" key="3">
    <source>
        <dbReference type="ARBA" id="ARBA00022692"/>
    </source>
</evidence>
<evidence type="ECO:0000259" key="8">
    <source>
        <dbReference type="PROSITE" id="PS50929"/>
    </source>
</evidence>
<accession>A0A7J0GPR2</accession>
<feature type="transmembrane region" description="Helical" evidence="7">
    <location>
        <begin position="273"/>
        <end position="295"/>
    </location>
</feature>
<keyword evidence="3 7" id="KW-0812">Transmembrane</keyword>
<sequence>MVQFQAHSLTCYYGIGPPPHRHRLTHSVCILSVAPPPKSSLCFSNHYMFPSLTIPSSSATPRKRRRRDASTLSSSSSAAATGSSPQPDEDAQRKGPNLPTLGRRFWKVAAPYWFSDDKIQARLQLASVFALTLGTTGISVGFNFLGRDFFNALANKDQEQFTKQLLYYLAAFAGGIPVSTLLHSLRTREKGRNPMYKAPKMPLHIIGVLCVERLCKRNSGFEMEVLDDKHSYYLDRYLNNQTFYKIQSQSIIDNPDQRIVDDLSSFTGTALSFSLTLFNAVVDLVSFSNILYGIYPPLFGVLLVYSIGGTAVSVFLGRGLVMLNFFQEKKEADFRFGLVRVRENAESIAFYGGEENEMQLLLQRFRSAFENLTQLLISSRNLEFFTSGYRYLIQVLPAAVVAPMYFSGKIEFGVNLMMCLDSISSKQLSDPSEEIHLTYCSAEISTSLQPNGSMLLNNSQEMLDIENLTLRPPSSNATLVRDLSLKIYEKDHLLVTGPSGSGKTSLLRAIAGLWSTGRGKIRFYVKDTRDPQLPLSPDVAPLEGTSAHDTRGNFERFGSRNSRGVFFLPQRPYMVLGTLRQQLLYPTWTEDSIFFSDNDKPPGTTF</sequence>
<keyword evidence="10" id="KW-1185">Reference proteome</keyword>
<dbReference type="GO" id="GO:0005524">
    <property type="term" value="F:ATP binding"/>
    <property type="evidence" value="ECO:0007669"/>
    <property type="project" value="InterPro"/>
</dbReference>
<dbReference type="GO" id="GO:0016887">
    <property type="term" value="F:ATP hydrolysis activity"/>
    <property type="evidence" value="ECO:0007669"/>
    <property type="project" value="InterPro"/>
</dbReference>
<feature type="region of interest" description="Disordered" evidence="6">
    <location>
        <begin position="535"/>
        <end position="554"/>
    </location>
</feature>
<evidence type="ECO:0000256" key="6">
    <source>
        <dbReference type="SAM" id="MobiDB-lite"/>
    </source>
</evidence>
<dbReference type="InterPro" id="IPR036640">
    <property type="entry name" value="ABC1_TM_sf"/>
</dbReference>
<feature type="transmembrane region" description="Helical" evidence="7">
    <location>
        <begin position="301"/>
        <end position="326"/>
    </location>
</feature>
<dbReference type="Gene3D" id="3.40.50.300">
    <property type="entry name" value="P-loop containing nucleotide triphosphate hydrolases"/>
    <property type="match status" value="1"/>
</dbReference>
<evidence type="ECO:0000256" key="4">
    <source>
        <dbReference type="ARBA" id="ARBA00022989"/>
    </source>
</evidence>
<dbReference type="InterPro" id="IPR027417">
    <property type="entry name" value="P-loop_NTPase"/>
</dbReference>
<keyword evidence="2" id="KW-0813">Transport</keyword>
<proteinExistence type="inferred from homology"/>
<evidence type="ECO:0000256" key="2">
    <source>
        <dbReference type="ARBA" id="ARBA00022448"/>
    </source>
</evidence>
<evidence type="ECO:0000256" key="1">
    <source>
        <dbReference type="ARBA" id="ARBA00008575"/>
    </source>
</evidence>
<feature type="region of interest" description="Disordered" evidence="6">
    <location>
        <begin position="57"/>
        <end position="98"/>
    </location>
</feature>
<comment type="similarity">
    <text evidence="1">Belongs to the ABC transporter superfamily. ABCD family. Peroxisomal fatty acyl CoA transporter (TC 3.A.1.203) subfamily.</text>
</comment>
<dbReference type="Proteomes" id="UP000585474">
    <property type="component" value="Unassembled WGS sequence"/>
</dbReference>
<keyword evidence="5 7" id="KW-0472">Membrane</keyword>
<reference evidence="9 10" key="1">
    <citation type="submission" date="2019-07" db="EMBL/GenBank/DDBJ databases">
        <title>De Novo Assembly of kiwifruit Actinidia rufa.</title>
        <authorList>
            <person name="Sugita-Konishi S."/>
            <person name="Sato K."/>
            <person name="Mori E."/>
            <person name="Abe Y."/>
            <person name="Kisaki G."/>
            <person name="Hamano K."/>
            <person name="Suezawa K."/>
            <person name="Otani M."/>
            <person name="Fukuda T."/>
            <person name="Manabe T."/>
            <person name="Gomi K."/>
            <person name="Tabuchi M."/>
            <person name="Akimitsu K."/>
            <person name="Kataoka I."/>
        </authorList>
    </citation>
    <scope>NUCLEOTIDE SEQUENCE [LARGE SCALE GENOMIC DNA]</scope>
    <source>
        <strain evidence="10">cv. Fuchu</strain>
    </source>
</reference>
<feature type="compositionally biased region" description="Low complexity" evidence="6">
    <location>
        <begin position="70"/>
        <end position="84"/>
    </location>
</feature>
<feature type="transmembrane region" description="Helical" evidence="7">
    <location>
        <begin position="165"/>
        <end position="185"/>
    </location>
</feature>
<dbReference type="InterPro" id="IPR003439">
    <property type="entry name" value="ABC_transporter-like_ATP-bd"/>
</dbReference>
<dbReference type="Gene3D" id="1.20.1560.10">
    <property type="entry name" value="ABC transporter type 1, transmembrane domain"/>
    <property type="match status" value="1"/>
</dbReference>
<dbReference type="AlphaFoldDB" id="A0A7J0GPR2"/>
<dbReference type="OrthoDB" id="422637at2759"/>
<evidence type="ECO:0000313" key="9">
    <source>
        <dbReference type="EMBL" id="GFZ12771.1"/>
    </source>
</evidence>
<dbReference type="EMBL" id="BJWL01000023">
    <property type="protein sequence ID" value="GFZ12771.1"/>
    <property type="molecule type" value="Genomic_DNA"/>
</dbReference>
<dbReference type="SUPFAM" id="SSF90123">
    <property type="entry name" value="ABC transporter transmembrane region"/>
    <property type="match status" value="1"/>
</dbReference>
<organism evidence="9 10">
    <name type="scientific">Actinidia rufa</name>
    <dbReference type="NCBI Taxonomy" id="165716"/>
    <lineage>
        <taxon>Eukaryota</taxon>
        <taxon>Viridiplantae</taxon>
        <taxon>Streptophyta</taxon>
        <taxon>Embryophyta</taxon>
        <taxon>Tracheophyta</taxon>
        <taxon>Spermatophyta</taxon>
        <taxon>Magnoliopsida</taxon>
        <taxon>eudicotyledons</taxon>
        <taxon>Gunneridae</taxon>
        <taxon>Pentapetalae</taxon>
        <taxon>asterids</taxon>
        <taxon>Ericales</taxon>
        <taxon>Actinidiaceae</taxon>
        <taxon>Actinidia</taxon>
    </lineage>
</organism>
<dbReference type="PANTHER" id="PTHR11384:SF59">
    <property type="entry name" value="LYSOSOMAL COBALAMIN TRANSPORTER ABCD4"/>
    <property type="match status" value="1"/>
</dbReference>
<dbReference type="Pfam" id="PF00005">
    <property type="entry name" value="ABC_tran"/>
    <property type="match status" value="1"/>
</dbReference>
<dbReference type="InterPro" id="IPR011527">
    <property type="entry name" value="ABC1_TM_dom"/>
</dbReference>
<dbReference type="GO" id="GO:0140359">
    <property type="term" value="F:ABC-type transporter activity"/>
    <property type="evidence" value="ECO:0007669"/>
    <property type="project" value="InterPro"/>
</dbReference>
<evidence type="ECO:0000256" key="5">
    <source>
        <dbReference type="ARBA" id="ARBA00023136"/>
    </source>
</evidence>
<feature type="domain" description="ABC transmembrane type-1" evidence="8">
    <location>
        <begin position="128"/>
        <end position="414"/>
    </location>
</feature>
<evidence type="ECO:0000313" key="10">
    <source>
        <dbReference type="Proteomes" id="UP000585474"/>
    </source>
</evidence>
<keyword evidence="4 7" id="KW-1133">Transmembrane helix</keyword>
<comment type="caution">
    <text evidence="9">The sequence shown here is derived from an EMBL/GenBank/DDBJ whole genome shotgun (WGS) entry which is preliminary data.</text>
</comment>
<name>A0A7J0GPR2_9ERIC</name>
<feature type="transmembrane region" description="Helical" evidence="7">
    <location>
        <begin position="125"/>
        <end position="145"/>
    </location>
</feature>
<dbReference type="InterPro" id="IPR050835">
    <property type="entry name" value="ABC_transporter_sub-D"/>
</dbReference>
<dbReference type="PANTHER" id="PTHR11384">
    <property type="entry name" value="ATP-BINDING CASSETTE, SUB-FAMILY D MEMBER"/>
    <property type="match status" value="1"/>
</dbReference>
<dbReference type="PROSITE" id="PS50929">
    <property type="entry name" value="ABC_TM1F"/>
    <property type="match status" value="1"/>
</dbReference>
<dbReference type="SUPFAM" id="SSF52540">
    <property type="entry name" value="P-loop containing nucleoside triphosphate hydrolases"/>
    <property type="match status" value="1"/>
</dbReference>
<protein>
    <submittedName>
        <fullName evidence="9">ABC transporter family protein</fullName>
    </submittedName>
</protein>